<keyword evidence="3" id="KW-1185">Reference proteome</keyword>
<reference evidence="2 3" key="1">
    <citation type="submission" date="2022-07" db="EMBL/GenBank/DDBJ databases">
        <title>Genome-wide signatures of adaptation to extreme environments.</title>
        <authorList>
            <person name="Cho C.H."/>
            <person name="Yoon H.S."/>
        </authorList>
    </citation>
    <scope>NUCLEOTIDE SEQUENCE [LARGE SCALE GENOMIC DNA]</scope>
    <source>
        <strain evidence="2 3">108.79 E11</strain>
    </source>
</reference>
<evidence type="ECO:0000313" key="3">
    <source>
        <dbReference type="Proteomes" id="UP001300502"/>
    </source>
</evidence>
<dbReference type="EMBL" id="JANCYU010000065">
    <property type="protein sequence ID" value="KAK4528488.1"/>
    <property type="molecule type" value="Genomic_DNA"/>
</dbReference>
<gene>
    <name evidence="2" type="ORF">GAYE_SCF59G6432</name>
</gene>
<protein>
    <submittedName>
        <fullName evidence="2">Uncharacterized protein</fullName>
    </submittedName>
</protein>
<evidence type="ECO:0000256" key="1">
    <source>
        <dbReference type="SAM" id="MobiDB-lite"/>
    </source>
</evidence>
<evidence type="ECO:0000313" key="2">
    <source>
        <dbReference type="EMBL" id="KAK4528488.1"/>
    </source>
</evidence>
<dbReference type="AlphaFoldDB" id="A0AAV9IMH3"/>
<sequence length="235" mass="27401">MKNIDKRSWPLREFVVCREDLWMKSKYSTVVQMTRYMEETTHKNQAQSKTKLKFVVKDSTGQVLEKHLLSMRSNAREYQYHTDSSFIMKRSDTRLMFCREKTKTRFAVTFLTIDEAMEATHILEEFVFTETKQSKAQKVQENLLDSHKGEKNDVHSEIQCAPPPPVCHQTEETPKEALVAPTKQPDKNPSADNALKAVVKDPLPSTDLFEMKRLICLYRRTRGKDLPPKLNIFKC</sequence>
<comment type="caution">
    <text evidence="2">The sequence shown here is derived from an EMBL/GenBank/DDBJ whole genome shotgun (WGS) entry which is preliminary data.</text>
</comment>
<accession>A0AAV9IMH3</accession>
<dbReference type="Proteomes" id="UP001300502">
    <property type="component" value="Unassembled WGS sequence"/>
</dbReference>
<proteinExistence type="predicted"/>
<name>A0AAV9IMH3_9RHOD</name>
<feature type="region of interest" description="Disordered" evidence="1">
    <location>
        <begin position="162"/>
        <end position="193"/>
    </location>
</feature>
<organism evidence="2 3">
    <name type="scientific">Galdieria yellowstonensis</name>
    <dbReference type="NCBI Taxonomy" id="3028027"/>
    <lineage>
        <taxon>Eukaryota</taxon>
        <taxon>Rhodophyta</taxon>
        <taxon>Bangiophyceae</taxon>
        <taxon>Galdieriales</taxon>
        <taxon>Galdieriaceae</taxon>
        <taxon>Galdieria</taxon>
    </lineage>
</organism>